<feature type="transmembrane region" description="Helical" evidence="1">
    <location>
        <begin position="108"/>
        <end position="129"/>
    </location>
</feature>
<feature type="transmembrane region" description="Helical" evidence="1">
    <location>
        <begin position="256"/>
        <end position="276"/>
    </location>
</feature>
<dbReference type="InterPro" id="IPR007820">
    <property type="entry name" value="AbrB_fam"/>
</dbReference>
<dbReference type="Proteomes" id="UP001156694">
    <property type="component" value="Unassembled WGS sequence"/>
</dbReference>
<gene>
    <name evidence="2" type="ORF">GCM10007939_16250</name>
</gene>
<dbReference type="PANTHER" id="PTHR38457:SF1">
    <property type="entry name" value="REGULATOR ABRB-RELATED"/>
    <property type="match status" value="1"/>
</dbReference>
<dbReference type="Pfam" id="PF05145">
    <property type="entry name" value="AbrB"/>
    <property type="match status" value="1"/>
</dbReference>
<feature type="transmembrane region" description="Helical" evidence="1">
    <location>
        <begin position="228"/>
        <end position="250"/>
    </location>
</feature>
<dbReference type="EMBL" id="BSNN01000004">
    <property type="protein sequence ID" value="GLQ35342.1"/>
    <property type="molecule type" value="Genomic_DNA"/>
</dbReference>
<keyword evidence="1" id="KW-1133">Transmembrane helix</keyword>
<keyword evidence="3" id="KW-1185">Reference proteome</keyword>
<keyword evidence="2" id="KW-0560">Oxidoreductase</keyword>
<evidence type="ECO:0000313" key="3">
    <source>
        <dbReference type="Proteomes" id="UP001156694"/>
    </source>
</evidence>
<dbReference type="PIRSF" id="PIRSF038991">
    <property type="entry name" value="Protein_AbrB"/>
    <property type="match status" value="1"/>
</dbReference>
<feature type="transmembrane region" description="Helical" evidence="1">
    <location>
        <begin position="75"/>
        <end position="96"/>
    </location>
</feature>
<evidence type="ECO:0000256" key="1">
    <source>
        <dbReference type="SAM" id="Phobius"/>
    </source>
</evidence>
<accession>A0ABQ5VVY1</accession>
<proteinExistence type="predicted"/>
<keyword evidence="1" id="KW-0472">Membrane</keyword>
<dbReference type="PANTHER" id="PTHR38457">
    <property type="entry name" value="REGULATOR ABRB-RELATED"/>
    <property type="match status" value="1"/>
</dbReference>
<feature type="transmembrane region" description="Helical" evidence="1">
    <location>
        <begin position="49"/>
        <end position="69"/>
    </location>
</feature>
<keyword evidence="2" id="KW-0503">Monooxygenase</keyword>
<feature type="transmembrane region" description="Helical" evidence="1">
    <location>
        <begin position="172"/>
        <end position="193"/>
    </location>
</feature>
<evidence type="ECO:0000313" key="2">
    <source>
        <dbReference type="EMBL" id="GLQ35342.1"/>
    </source>
</evidence>
<organism evidence="2 3">
    <name type="scientific">Amylibacter marinus</name>
    <dbReference type="NCBI Taxonomy" id="1475483"/>
    <lineage>
        <taxon>Bacteria</taxon>
        <taxon>Pseudomonadati</taxon>
        <taxon>Pseudomonadota</taxon>
        <taxon>Alphaproteobacteria</taxon>
        <taxon>Rhodobacterales</taxon>
        <taxon>Paracoccaceae</taxon>
        <taxon>Amylibacter</taxon>
    </lineage>
</organism>
<protein>
    <submittedName>
        <fullName evidence="2">Monooxygenase</fullName>
    </submittedName>
</protein>
<sequence length="309" mass="32522">MLATASATFLKLPVDLPTKAHQIVRTMVGMMLGASITMELLLSVTQWWASLLGLFVVFAAMFLVGYIALRRISGFSRASAVLCAIPGGIAEMILLAGDAGADQSRVSIVHALRIALTILAMPFLLVWMGEYDGTSTQIANQVSLSVEDWFWMSVCLVLGLVAHRYRILPASLVLVPMLISGCLHVAGITDFLVPDFVTILVQIFIGVHVGSRFQGITLATLSGALASAIVVVGVQISLACGAAILVSGVVNLDTTALMLAYAPGGLAEMSLIAVAADVESAFVGLHHLFRVLVALIAAPILIGWAKRAA</sequence>
<feature type="transmembrane region" description="Helical" evidence="1">
    <location>
        <begin position="288"/>
        <end position="305"/>
    </location>
</feature>
<dbReference type="GO" id="GO:0004497">
    <property type="term" value="F:monooxygenase activity"/>
    <property type="evidence" value="ECO:0007669"/>
    <property type="project" value="UniProtKB-KW"/>
</dbReference>
<name>A0ABQ5VVY1_9RHOB</name>
<comment type="caution">
    <text evidence="2">The sequence shown here is derived from an EMBL/GenBank/DDBJ whole genome shotgun (WGS) entry which is preliminary data.</text>
</comment>
<reference evidence="3" key="1">
    <citation type="journal article" date="2019" name="Int. J. Syst. Evol. Microbiol.">
        <title>The Global Catalogue of Microorganisms (GCM) 10K type strain sequencing project: providing services to taxonomists for standard genome sequencing and annotation.</title>
        <authorList>
            <consortium name="The Broad Institute Genomics Platform"/>
            <consortium name="The Broad Institute Genome Sequencing Center for Infectious Disease"/>
            <person name="Wu L."/>
            <person name="Ma J."/>
        </authorList>
    </citation>
    <scope>NUCLEOTIDE SEQUENCE [LARGE SCALE GENOMIC DNA]</scope>
    <source>
        <strain evidence="3">NBRC 110140</strain>
    </source>
</reference>
<keyword evidence="1" id="KW-0812">Transmembrane</keyword>